<sequence length="409" mass="42768">MTGRIRLSGTNLERAADHNQRVTLHAIRVNGSLTRIDLANITGLTPPAIANITKRLLGEGLIAEAGRRRGGRGQPPTKLVINPDACFSVGVNIDRDHITIVIVNFLGHTIARVSREVEFALPADVGDFYRASIDGLIDGAGIDRGRIVGVGVAIPDDLGLVDLPGRPAAYAEWETANLEALFAEPLRLPVFVENDAAAAAMGELQLGRGQSCASFFYILISSALGGGLVVDGAYFRGAHGRSGELGFLLADDGAGGRSQVQNYVSLSGLSHPLAAAGFDIVAMLDAAGEDARIEPVVDRWIEEAVRRLAEPVVAINCLINPAAILIGGRLPGRYVDRLAARLNADLAERATNVPVIAPVERAVLSADAPAVGAAILPFSHFLLPKPGALWKAPAEAGGTEAPGAAWAAI</sequence>
<gene>
    <name evidence="2" type="ORF">D1610_04225</name>
</gene>
<dbReference type="Pfam" id="PF00480">
    <property type="entry name" value="ROK"/>
    <property type="match status" value="1"/>
</dbReference>
<dbReference type="InterPro" id="IPR036390">
    <property type="entry name" value="WH_DNA-bd_sf"/>
</dbReference>
<keyword evidence="3" id="KW-1185">Reference proteome</keyword>
<evidence type="ECO:0000256" key="1">
    <source>
        <dbReference type="ARBA" id="ARBA00006479"/>
    </source>
</evidence>
<dbReference type="Gene3D" id="1.10.10.10">
    <property type="entry name" value="Winged helix-like DNA-binding domain superfamily/Winged helix DNA-binding domain"/>
    <property type="match status" value="1"/>
</dbReference>
<comment type="similarity">
    <text evidence="1">Belongs to the ROK (NagC/XylR) family.</text>
</comment>
<dbReference type="PANTHER" id="PTHR18964:SF149">
    <property type="entry name" value="BIFUNCTIONAL UDP-N-ACETYLGLUCOSAMINE 2-EPIMERASE_N-ACETYLMANNOSAMINE KINASE"/>
    <property type="match status" value="1"/>
</dbReference>
<dbReference type="SUPFAM" id="SSF46785">
    <property type="entry name" value="Winged helix' DNA-binding domain"/>
    <property type="match status" value="1"/>
</dbReference>
<name>A0A396RRM0_9SPHN</name>
<proteinExistence type="inferred from homology"/>
<protein>
    <submittedName>
        <fullName evidence="2">ROK family transcriptional regulator</fullName>
    </submittedName>
</protein>
<dbReference type="AlphaFoldDB" id="A0A396RRM0"/>
<comment type="caution">
    <text evidence="2">The sequence shown here is derived from an EMBL/GenBank/DDBJ whole genome shotgun (WGS) entry which is preliminary data.</text>
</comment>
<organism evidence="2 3">
    <name type="scientific">Sphingomonas gilva</name>
    <dbReference type="NCBI Taxonomy" id="2305907"/>
    <lineage>
        <taxon>Bacteria</taxon>
        <taxon>Pseudomonadati</taxon>
        <taxon>Pseudomonadota</taxon>
        <taxon>Alphaproteobacteria</taxon>
        <taxon>Sphingomonadales</taxon>
        <taxon>Sphingomonadaceae</taxon>
        <taxon>Sphingomonas</taxon>
    </lineage>
</organism>
<dbReference type="EMBL" id="QWLV01000001">
    <property type="protein sequence ID" value="RHW19317.1"/>
    <property type="molecule type" value="Genomic_DNA"/>
</dbReference>
<dbReference type="PANTHER" id="PTHR18964">
    <property type="entry name" value="ROK (REPRESSOR, ORF, KINASE) FAMILY"/>
    <property type="match status" value="1"/>
</dbReference>
<dbReference type="RefSeq" id="WP_118862823.1">
    <property type="nucleotide sequence ID" value="NZ_QWLV01000001.1"/>
</dbReference>
<accession>A0A396RRM0</accession>
<evidence type="ECO:0000313" key="3">
    <source>
        <dbReference type="Proteomes" id="UP000266693"/>
    </source>
</evidence>
<evidence type="ECO:0000313" key="2">
    <source>
        <dbReference type="EMBL" id="RHW19317.1"/>
    </source>
</evidence>
<dbReference type="InterPro" id="IPR036388">
    <property type="entry name" value="WH-like_DNA-bd_sf"/>
</dbReference>
<dbReference type="InterPro" id="IPR000600">
    <property type="entry name" value="ROK"/>
</dbReference>
<dbReference type="Pfam" id="PF13412">
    <property type="entry name" value="HTH_24"/>
    <property type="match status" value="1"/>
</dbReference>
<dbReference type="Gene3D" id="3.30.420.40">
    <property type="match status" value="2"/>
</dbReference>
<dbReference type="OrthoDB" id="49685at2"/>
<dbReference type="InterPro" id="IPR043129">
    <property type="entry name" value="ATPase_NBD"/>
</dbReference>
<dbReference type="SUPFAM" id="SSF53067">
    <property type="entry name" value="Actin-like ATPase domain"/>
    <property type="match status" value="1"/>
</dbReference>
<reference evidence="2 3" key="1">
    <citation type="submission" date="2018-08" db="EMBL/GenBank/DDBJ databases">
        <title>The multiple taxonomic identification of Sphingomonas gilva.</title>
        <authorList>
            <person name="Zhu D."/>
            <person name="Zheng S."/>
        </authorList>
    </citation>
    <scope>NUCLEOTIDE SEQUENCE [LARGE SCALE GENOMIC DNA]</scope>
    <source>
        <strain evidence="2 3">ZDH117</strain>
    </source>
</reference>
<dbReference type="Proteomes" id="UP000266693">
    <property type="component" value="Unassembled WGS sequence"/>
</dbReference>